<organism evidence="3 4">
    <name type="scientific">Polaribacter reichenbachii</name>
    <dbReference type="NCBI Taxonomy" id="996801"/>
    <lineage>
        <taxon>Bacteria</taxon>
        <taxon>Pseudomonadati</taxon>
        <taxon>Bacteroidota</taxon>
        <taxon>Flavobacteriia</taxon>
        <taxon>Flavobacteriales</taxon>
        <taxon>Flavobacteriaceae</taxon>
    </lineage>
</organism>
<keyword evidence="1 2" id="KW-0732">Signal</keyword>
<evidence type="ECO:0000313" key="4">
    <source>
        <dbReference type="Proteomes" id="UP000092612"/>
    </source>
</evidence>
<dbReference type="NCBIfam" id="TIGR04183">
    <property type="entry name" value="Por_Secre_tail"/>
    <property type="match status" value="1"/>
</dbReference>
<evidence type="ECO:0008006" key="5">
    <source>
        <dbReference type="Google" id="ProtNLM"/>
    </source>
</evidence>
<accession>A0A1B8TYS3</accession>
<name>A0A1B8TYS3_9FLAO</name>
<comment type="caution">
    <text evidence="3">The sequence shown here is derived from an EMBL/GenBank/DDBJ whole genome shotgun (WGS) entry which is preliminary data.</text>
</comment>
<dbReference type="OrthoDB" id="1522652at2"/>
<evidence type="ECO:0000256" key="2">
    <source>
        <dbReference type="SAM" id="SignalP"/>
    </source>
</evidence>
<dbReference type="InterPro" id="IPR026444">
    <property type="entry name" value="Secre_tail"/>
</dbReference>
<dbReference type="STRING" id="996801.BW723_05835"/>
<protein>
    <recommendedName>
        <fullName evidence="5">Secretion system C-terminal sorting domain-containing protein</fullName>
    </recommendedName>
</protein>
<sequence>MKKKSLFLLTCSLLIISNFIYAQESINQPFSSFGDWSVSNNGSGTSTIVDNHLNVVMGLSGSKYRADLKFLAGTNYTINKTSDKILALKFIGDKPNSGNIKGEIHDATNNLWINNGGVAYTISGPVKTAAGNNIYYFDFSGDANYSTGDIEVDKINIKIADVDDPTTYVIDWVASFESLADLQAYKNTSDDLTNDADEPSTDKADFVNTFFELDNGWSVSDNGAGSHSITDNRHIDVNMGLSGTKYRADLKFDAGGDAKKFYTFNPAEEKYIAVKFIGDKPDATFKMEFHDANGGWFNRGGSKYSNNALGSNTEQGNNIYYFILDQDSGYTGTSNFSIDRINFVIADNVSITAYKIDWVATFTNLADITSEKDIADDLGVDDTDEDVIIDSGESLTLTTDIVNSIVVNGTGTLTVNTTDLDIPRLTINNTGTVTIEEDKALEIESSLTNNSTNSLLIKNGGSLIVKGTSTGNISYQVNANDTNWHLLSSPVVGATYNGTWITDNDIDDTSSAGTNIGIGWYTNTVDANGVWTYATDASNSGSFTNAKGFSIKKDATTNSYVTFTGTLKTDNLTSSITQNTNNWNLLGNPYPSYILVSDLINDNAANLTDTHESVYVWNGTDYVALTSTDYIHPGQGFFVSADNSTADNFSIDASKLSVQTGVTLYKAASQPTITLLMNDGTNVKSTEINYIEDKTKGLDPGFDIGTFTGEPSTFSIYSHLVNENKGIDFMRQSLPNTDFENMIVPIGINASTGKELSFTADVVNLPNDIKVYLEDRVKNTFTLINNRSNQYKVSLDTDLNGVGRFFLHTTQNALNLNSENLSNNINIYTTDNSELKIVGLKNGKTSIKLYNVLGKQLIKSSFNAKGLETISLPKVAKGIYIVQLEFESGKLNKKIILE</sequence>
<gene>
    <name evidence="3" type="ORF">LPB301_09885</name>
</gene>
<dbReference type="RefSeq" id="WP_068360924.1">
    <property type="nucleotide sequence ID" value="NZ_CP019419.1"/>
</dbReference>
<proteinExistence type="predicted"/>
<evidence type="ECO:0000313" key="3">
    <source>
        <dbReference type="EMBL" id="OBY64724.1"/>
    </source>
</evidence>
<reference evidence="4" key="1">
    <citation type="submission" date="2016-02" db="EMBL/GenBank/DDBJ databases">
        <title>Paenibacillus sp. LPB0068, isolated from Crassostrea gigas.</title>
        <authorList>
            <person name="Shin S.-K."/>
            <person name="Yi H."/>
        </authorList>
    </citation>
    <scope>NUCLEOTIDE SEQUENCE [LARGE SCALE GENOMIC DNA]</scope>
    <source>
        <strain evidence="4">KCTC 23969</strain>
    </source>
</reference>
<dbReference type="AlphaFoldDB" id="A0A1B8TYS3"/>
<dbReference type="KEGG" id="prn:BW723_05835"/>
<keyword evidence="4" id="KW-1185">Reference proteome</keyword>
<dbReference type="Proteomes" id="UP000092612">
    <property type="component" value="Unassembled WGS sequence"/>
</dbReference>
<feature type="signal peptide" evidence="2">
    <location>
        <begin position="1"/>
        <end position="22"/>
    </location>
</feature>
<evidence type="ECO:0000256" key="1">
    <source>
        <dbReference type="ARBA" id="ARBA00022729"/>
    </source>
</evidence>
<dbReference type="EMBL" id="LSFL01000034">
    <property type="protein sequence ID" value="OBY64724.1"/>
    <property type="molecule type" value="Genomic_DNA"/>
</dbReference>
<feature type="chain" id="PRO_5008615846" description="Secretion system C-terminal sorting domain-containing protein" evidence="2">
    <location>
        <begin position="23"/>
        <end position="898"/>
    </location>
</feature>